<dbReference type="Proteomes" id="UP000680706">
    <property type="component" value="Chromosome"/>
</dbReference>
<name>A0ABX8AR13_9HYPH</name>
<organism evidence="2 3">
    <name type="scientific">Pseudovibrio brasiliensis</name>
    <dbReference type="NCBI Taxonomy" id="1898042"/>
    <lineage>
        <taxon>Bacteria</taxon>
        <taxon>Pseudomonadati</taxon>
        <taxon>Pseudomonadota</taxon>
        <taxon>Alphaproteobacteria</taxon>
        <taxon>Hyphomicrobiales</taxon>
        <taxon>Stappiaceae</taxon>
        <taxon>Pseudovibrio</taxon>
    </lineage>
</organism>
<dbReference type="RefSeq" id="WP_075698248.1">
    <property type="nucleotide sequence ID" value="NZ_CP074126.1"/>
</dbReference>
<evidence type="ECO:0000256" key="1">
    <source>
        <dbReference type="SAM" id="SignalP"/>
    </source>
</evidence>
<keyword evidence="1" id="KW-0732">Signal</keyword>
<proteinExistence type="predicted"/>
<protein>
    <recommendedName>
        <fullName evidence="4">Bacterial CdiA-CT RNAse A domain-containing protein</fullName>
    </recommendedName>
</protein>
<evidence type="ECO:0000313" key="3">
    <source>
        <dbReference type="Proteomes" id="UP000680706"/>
    </source>
</evidence>
<evidence type="ECO:0000313" key="2">
    <source>
        <dbReference type="EMBL" id="QUS57165.1"/>
    </source>
</evidence>
<dbReference type="EMBL" id="CP074126">
    <property type="protein sequence ID" value="QUS57165.1"/>
    <property type="molecule type" value="Genomic_DNA"/>
</dbReference>
<reference evidence="2 3" key="1">
    <citation type="journal article" date="2021" name="Angew. Chem. Int. Ed. Engl.">
        <title>A novel family of nonribosomal peptides modulate collective behavior in Pseudovibrio bacteria isolated from marine sponges.</title>
        <authorList>
            <person name="Ioca L.P."/>
            <person name="Dai Y."/>
            <person name="Kunakom S."/>
            <person name="Diaz-Espinosa J."/>
            <person name="Krunic A."/>
            <person name="Crnkovic C.M."/>
            <person name="Orjala J."/>
            <person name="Sanchez L.M."/>
            <person name="Ferreira A.G."/>
            <person name="Berlinck R.G.S."/>
            <person name="Eustaquio A.S."/>
        </authorList>
    </citation>
    <scope>NUCLEOTIDE SEQUENCE [LARGE SCALE GENOMIC DNA]</scope>
    <source>
        <strain evidence="2 3">Ab134</strain>
    </source>
</reference>
<accession>A0ABX8AR13</accession>
<feature type="signal peptide" evidence="1">
    <location>
        <begin position="1"/>
        <end position="22"/>
    </location>
</feature>
<evidence type="ECO:0008006" key="4">
    <source>
        <dbReference type="Google" id="ProtNLM"/>
    </source>
</evidence>
<sequence length="171" mass="18476">MNFKMIVGLCLMLIAGPTAANAALVPCKDIPSVQESASIIANAGMGGHVGKHVLDVGTPGNNPTGGTTYYDSISQYNAVVKAWLEKSELYCDTNAPLNTVDEEFAEEKVISDESLWYGVPCSTGYVLNVDGRRFCSVGGLPYKPRDFAFVVKRVNHAGADKWILLTTFPRQ</sequence>
<feature type="chain" id="PRO_5046444942" description="Bacterial CdiA-CT RNAse A domain-containing protein" evidence="1">
    <location>
        <begin position="23"/>
        <end position="171"/>
    </location>
</feature>
<keyword evidence="3" id="KW-1185">Reference proteome</keyword>
<gene>
    <name evidence="2" type="ORF">KGB56_07180</name>
</gene>